<accession>A0AA39IDG3</accession>
<protein>
    <submittedName>
        <fullName evidence="2">Uncharacterized protein</fullName>
    </submittedName>
</protein>
<keyword evidence="3" id="KW-1185">Reference proteome</keyword>
<feature type="compositionally biased region" description="Polar residues" evidence="1">
    <location>
        <begin position="318"/>
        <end position="329"/>
    </location>
</feature>
<reference evidence="2" key="1">
    <citation type="submission" date="2023-06" db="EMBL/GenBank/DDBJ databases">
        <authorList>
            <consortium name="Lawrence Berkeley National Laboratory"/>
            <person name="Ahrendt S."/>
            <person name="Sahu N."/>
            <person name="Indic B."/>
            <person name="Wong-Bajracharya J."/>
            <person name="Merenyi Z."/>
            <person name="Ke H.-M."/>
            <person name="Monk M."/>
            <person name="Kocsube S."/>
            <person name="Drula E."/>
            <person name="Lipzen A."/>
            <person name="Balint B."/>
            <person name="Henrissat B."/>
            <person name="Andreopoulos B."/>
            <person name="Martin F.M."/>
            <person name="Harder C.B."/>
            <person name="Rigling D."/>
            <person name="Ford K.L."/>
            <person name="Foster G.D."/>
            <person name="Pangilinan J."/>
            <person name="Papanicolaou A."/>
            <person name="Barry K."/>
            <person name="LaButti K."/>
            <person name="Viragh M."/>
            <person name="Koriabine M."/>
            <person name="Yan M."/>
            <person name="Riley R."/>
            <person name="Champramary S."/>
            <person name="Plett K.L."/>
            <person name="Tsai I.J."/>
            <person name="Slot J."/>
            <person name="Sipos G."/>
            <person name="Plett J."/>
            <person name="Nagy L.G."/>
            <person name="Grigoriev I.V."/>
        </authorList>
    </citation>
    <scope>NUCLEOTIDE SEQUENCE</scope>
    <source>
        <strain evidence="2">FPL87.14</strain>
    </source>
</reference>
<proteinExistence type="predicted"/>
<organism evidence="2 3">
    <name type="scientific">Armillaria borealis</name>
    <dbReference type="NCBI Taxonomy" id="47425"/>
    <lineage>
        <taxon>Eukaryota</taxon>
        <taxon>Fungi</taxon>
        <taxon>Dikarya</taxon>
        <taxon>Basidiomycota</taxon>
        <taxon>Agaricomycotina</taxon>
        <taxon>Agaricomycetes</taxon>
        <taxon>Agaricomycetidae</taxon>
        <taxon>Agaricales</taxon>
        <taxon>Marasmiineae</taxon>
        <taxon>Physalacriaceae</taxon>
        <taxon>Armillaria</taxon>
    </lineage>
</organism>
<comment type="caution">
    <text evidence="2">The sequence shown here is derived from an EMBL/GenBank/DDBJ whole genome shotgun (WGS) entry which is preliminary data.</text>
</comment>
<dbReference type="Proteomes" id="UP001175226">
    <property type="component" value="Unassembled WGS sequence"/>
</dbReference>
<dbReference type="AlphaFoldDB" id="A0AA39IDG3"/>
<evidence type="ECO:0000256" key="1">
    <source>
        <dbReference type="SAM" id="MobiDB-lite"/>
    </source>
</evidence>
<feature type="region of interest" description="Disordered" evidence="1">
    <location>
        <begin position="290"/>
        <end position="329"/>
    </location>
</feature>
<sequence length="453" mass="49870">MYDLLQYYFMAVALNEGKNLPTVEDVEERLLVARNIQVPVFGSIPHSAQNESLHSIGVLMIARSTLACTLMRYAQWPPAPASPSYIRVCTVLLWCDTVQENQNTPASTINGGGGGTGARAHRRATLLEDEPCFICNIHTEKSRGWRVAICLMVKILDDEETRGAPSLQCQFLGLSPSFRSLRPMSWSSAQEQKFDGVGLRATDNPSQCSLPSGHQRQLTPAPLHLPACIILSRIREFHDRIRLTDVWQTLKKRMTRLSCQHITTSPGTTRADCEEPIKVTTLGARNLRAISRRHLPPSSGGIVTFGGDDNEKSGRLHTGSQPRNPVPDQNTSPAMGVYPFQVPAPNHVMDRALAATKGALEKKSERVSSFVFRITLCMEPCPGTRTGRAPLGAIFYQTQIAHEFISPLAGFKFPFPSIFSRAILSPSLPVLLPDVEIEVQRGIEARASVGDIL</sequence>
<gene>
    <name evidence="2" type="ORF">EV421DRAFT_1747013</name>
</gene>
<name>A0AA39IDG3_9AGAR</name>
<dbReference type="EMBL" id="JAUEPT010000415">
    <property type="protein sequence ID" value="KAK0421620.1"/>
    <property type="molecule type" value="Genomic_DNA"/>
</dbReference>
<evidence type="ECO:0000313" key="2">
    <source>
        <dbReference type="EMBL" id="KAK0421620.1"/>
    </source>
</evidence>
<evidence type="ECO:0000313" key="3">
    <source>
        <dbReference type="Proteomes" id="UP001175226"/>
    </source>
</evidence>